<organism evidence="2 3">
    <name type="scientific">Hyphomicrobium facile</name>
    <dbReference type="NCBI Taxonomy" id="51670"/>
    <lineage>
        <taxon>Bacteria</taxon>
        <taxon>Pseudomonadati</taxon>
        <taxon>Pseudomonadota</taxon>
        <taxon>Alphaproteobacteria</taxon>
        <taxon>Hyphomicrobiales</taxon>
        <taxon>Hyphomicrobiaceae</taxon>
        <taxon>Hyphomicrobium</taxon>
    </lineage>
</organism>
<dbReference type="AlphaFoldDB" id="A0A1I7MVP7"/>
<dbReference type="OrthoDB" id="10004923at2"/>
<sequence length="60" mass="6581">MTGNFQPKPPGNADKPKSSGKLTRQERLAEELRANLKRRKAAARRQRGEGGDPPPDEDGV</sequence>
<dbReference type="Proteomes" id="UP000199423">
    <property type="component" value="Unassembled WGS sequence"/>
</dbReference>
<name>A0A1I7MVP7_9HYPH</name>
<accession>A0A1I7MVP7</accession>
<proteinExistence type="predicted"/>
<reference evidence="3" key="1">
    <citation type="submission" date="2016-10" db="EMBL/GenBank/DDBJ databases">
        <authorList>
            <person name="Varghese N."/>
            <person name="Submissions S."/>
        </authorList>
    </citation>
    <scope>NUCLEOTIDE SEQUENCE [LARGE SCALE GENOMIC DNA]</scope>
    <source>
        <strain evidence="3">DSM 1565</strain>
    </source>
</reference>
<protein>
    <submittedName>
        <fullName evidence="2">Uncharacterized protein</fullName>
    </submittedName>
</protein>
<evidence type="ECO:0000256" key="1">
    <source>
        <dbReference type="SAM" id="MobiDB-lite"/>
    </source>
</evidence>
<evidence type="ECO:0000313" key="3">
    <source>
        <dbReference type="Proteomes" id="UP000199423"/>
    </source>
</evidence>
<feature type="compositionally biased region" description="Basic residues" evidence="1">
    <location>
        <begin position="35"/>
        <end position="45"/>
    </location>
</feature>
<dbReference type="EMBL" id="FPCH01000001">
    <property type="protein sequence ID" value="SFV26471.1"/>
    <property type="molecule type" value="Genomic_DNA"/>
</dbReference>
<dbReference type="RefSeq" id="WP_143111307.1">
    <property type="nucleotide sequence ID" value="NZ_FPCH01000001.1"/>
</dbReference>
<feature type="compositionally biased region" description="Basic and acidic residues" evidence="1">
    <location>
        <begin position="23"/>
        <end position="34"/>
    </location>
</feature>
<keyword evidence="3" id="KW-1185">Reference proteome</keyword>
<gene>
    <name evidence="2" type="ORF">SAMN04488557_0488</name>
</gene>
<feature type="region of interest" description="Disordered" evidence="1">
    <location>
        <begin position="1"/>
        <end position="60"/>
    </location>
</feature>
<evidence type="ECO:0000313" key="2">
    <source>
        <dbReference type="EMBL" id="SFV26471.1"/>
    </source>
</evidence>